<gene>
    <name evidence="2" type="ORF">GSI01S_29_00010</name>
</gene>
<evidence type="ECO:0000313" key="2">
    <source>
        <dbReference type="EMBL" id="GAC62113.1"/>
    </source>
</evidence>
<dbReference type="EMBL" id="BANU01000029">
    <property type="protein sequence ID" value="GAC62113.1"/>
    <property type="molecule type" value="Genomic_DNA"/>
</dbReference>
<feature type="region of interest" description="Disordered" evidence="1">
    <location>
        <begin position="248"/>
        <end position="270"/>
    </location>
</feature>
<name>L7LPY7_9ACTN</name>
<comment type="caution">
    <text evidence="2">The sequence shown here is derived from an EMBL/GenBank/DDBJ whole genome shotgun (WGS) entry which is preliminary data.</text>
</comment>
<dbReference type="RefSeq" id="WP_006897515.1">
    <property type="nucleotide sequence ID" value="NZ_BANU01000029.1"/>
</dbReference>
<accession>L7LPY7</accession>
<dbReference type="AlphaFoldDB" id="L7LPY7"/>
<proteinExistence type="predicted"/>
<dbReference type="Proteomes" id="UP000035083">
    <property type="component" value="Unassembled WGS sequence"/>
</dbReference>
<keyword evidence="3" id="KW-1185">Reference proteome</keyword>
<reference evidence="2 3" key="1">
    <citation type="submission" date="2012-12" db="EMBL/GenBank/DDBJ databases">
        <title>Whole genome shotgun sequence of Gordonia sihwensis NBRC 108236.</title>
        <authorList>
            <person name="Yoshida I."/>
            <person name="Hosoyama A."/>
            <person name="Tsuchikane K."/>
            <person name="Ando Y."/>
            <person name="Baba S."/>
            <person name="Ohji S."/>
            <person name="Hamada M."/>
            <person name="Tamura T."/>
            <person name="Yamazoe A."/>
            <person name="Yamazaki S."/>
            <person name="Fujita N."/>
        </authorList>
    </citation>
    <scope>NUCLEOTIDE SEQUENCE [LARGE SCALE GENOMIC DNA]</scope>
    <source>
        <strain evidence="2 3">NBRC 108236</strain>
    </source>
</reference>
<feature type="compositionally biased region" description="Basic and acidic residues" evidence="1">
    <location>
        <begin position="259"/>
        <end position="270"/>
    </location>
</feature>
<feature type="region of interest" description="Disordered" evidence="1">
    <location>
        <begin position="290"/>
        <end position="324"/>
    </location>
</feature>
<evidence type="ECO:0000256" key="1">
    <source>
        <dbReference type="SAM" id="MobiDB-lite"/>
    </source>
</evidence>
<protein>
    <submittedName>
        <fullName evidence="2">Uncharacterized protein</fullName>
    </submittedName>
</protein>
<sequence>MAIAFNPSSYTIGKVRKLLDIYSEHALTDAQRAEVRNQLDIAEAATTAANNLERTVVTRAENLATKATTADPAAIVALAADLPSADAVNAVAAAAYTNAGDNAWGVLVDATPALIDALNARMSELCDIAIPLGEALTAKKISSADEAIRAGLAEAWGEFHVAADELADLISVVTTMRDSAPIAKPRGSKAQGDHWQLRHPLPDHYFDRYTGTVEKKLIVFKCGPYVPATEEEAAAVLASWNDAETPAADIEPAPNDARAQAEERQEAREIRDRMRDHVDPDRIDAAHFDAFGTQAPTEHINISRRWESPSFGQRNSKRITPPDA</sequence>
<evidence type="ECO:0000313" key="3">
    <source>
        <dbReference type="Proteomes" id="UP000035083"/>
    </source>
</evidence>
<organism evidence="2 3">
    <name type="scientific">Gordonia sihwensis NBRC 108236</name>
    <dbReference type="NCBI Taxonomy" id="1223544"/>
    <lineage>
        <taxon>Bacteria</taxon>
        <taxon>Bacillati</taxon>
        <taxon>Actinomycetota</taxon>
        <taxon>Actinomycetes</taxon>
        <taxon>Mycobacteriales</taxon>
        <taxon>Gordoniaceae</taxon>
        <taxon>Gordonia</taxon>
    </lineage>
</organism>